<accession>A0AB34JCY2</accession>
<dbReference type="Proteomes" id="UP001515480">
    <property type="component" value="Unassembled WGS sequence"/>
</dbReference>
<proteinExistence type="predicted"/>
<gene>
    <name evidence="2" type="ORF">AB1Y20_003315</name>
</gene>
<evidence type="ECO:0000256" key="1">
    <source>
        <dbReference type="SAM" id="MobiDB-lite"/>
    </source>
</evidence>
<reference evidence="2 3" key="1">
    <citation type="journal article" date="2024" name="Science">
        <title>Giant polyketide synthase enzymes in the biosynthesis of giant marine polyether toxins.</title>
        <authorList>
            <person name="Fallon T.R."/>
            <person name="Shende V.V."/>
            <person name="Wierzbicki I.H."/>
            <person name="Pendleton A.L."/>
            <person name="Watervoot N.F."/>
            <person name="Auber R.P."/>
            <person name="Gonzalez D.J."/>
            <person name="Wisecaver J.H."/>
            <person name="Moore B.S."/>
        </authorList>
    </citation>
    <scope>NUCLEOTIDE SEQUENCE [LARGE SCALE GENOMIC DNA]</scope>
    <source>
        <strain evidence="2 3">12B1</strain>
    </source>
</reference>
<comment type="caution">
    <text evidence="2">The sequence shown here is derived from an EMBL/GenBank/DDBJ whole genome shotgun (WGS) entry which is preliminary data.</text>
</comment>
<name>A0AB34JCY2_PRYPA</name>
<dbReference type="AlphaFoldDB" id="A0AB34JCY2"/>
<sequence length="105" mass="11445">MWEWTVVAAKEATAVDEQEVTEMVAKTGATDNVEAEEGVPEATVGEGERMAAEEREEELVVAVAGREVEAGARQAVRMAVVLEATVVETVTVEARARRRRMNSTR</sequence>
<feature type="region of interest" description="Disordered" evidence="1">
    <location>
        <begin position="30"/>
        <end position="53"/>
    </location>
</feature>
<protein>
    <submittedName>
        <fullName evidence="2">Uncharacterized protein</fullName>
    </submittedName>
</protein>
<dbReference type="EMBL" id="JBGBPQ010000010">
    <property type="protein sequence ID" value="KAL1519047.1"/>
    <property type="molecule type" value="Genomic_DNA"/>
</dbReference>
<organism evidence="2 3">
    <name type="scientific">Prymnesium parvum</name>
    <name type="common">Toxic golden alga</name>
    <dbReference type="NCBI Taxonomy" id="97485"/>
    <lineage>
        <taxon>Eukaryota</taxon>
        <taxon>Haptista</taxon>
        <taxon>Haptophyta</taxon>
        <taxon>Prymnesiophyceae</taxon>
        <taxon>Prymnesiales</taxon>
        <taxon>Prymnesiaceae</taxon>
        <taxon>Prymnesium</taxon>
    </lineage>
</organism>
<keyword evidence="3" id="KW-1185">Reference proteome</keyword>
<evidence type="ECO:0000313" key="2">
    <source>
        <dbReference type="EMBL" id="KAL1519047.1"/>
    </source>
</evidence>
<evidence type="ECO:0000313" key="3">
    <source>
        <dbReference type="Proteomes" id="UP001515480"/>
    </source>
</evidence>